<evidence type="ECO:0000259" key="2">
    <source>
        <dbReference type="Pfam" id="PF02517"/>
    </source>
</evidence>
<feature type="transmembrane region" description="Helical" evidence="1">
    <location>
        <begin position="264"/>
        <end position="286"/>
    </location>
</feature>
<protein>
    <submittedName>
        <fullName evidence="3">CPBP family intramembrane metalloprotease</fullName>
    </submittedName>
</protein>
<accession>A0ABX6JXR4</accession>
<keyword evidence="4" id="KW-1185">Reference proteome</keyword>
<dbReference type="Proteomes" id="UP000503441">
    <property type="component" value="Chromosome"/>
</dbReference>
<keyword evidence="1" id="KW-0472">Membrane</keyword>
<evidence type="ECO:0000313" key="4">
    <source>
        <dbReference type="Proteomes" id="UP000503441"/>
    </source>
</evidence>
<name>A0ABX6JXR4_9MICO</name>
<feature type="domain" description="CAAX prenyl protease 2/Lysostaphin resistance protein A-like" evidence="2">
    <location>
        <begin position="179"/>
        <end position="270"/>
    </location>
</feature>
<feature type="transmembrane region" description="Helical" evidence="1">
    <location>
        <begin position="235"/>
        <end position="252"/>
    </location>
</feature>
<dbReference type="InterPro" id="IPR003675">
    <property type="entry name" value="Rce1/LyrA-like_dom"/>
</dbReference>
<dbReference type="Pfam" id="PF02517">
    <property type="entry name" value="Rce1-like"/>
    <property type="match status" value="1"/>
</dbReference>
<feature type="transmembrane region" description="Helical" evidence="1">
    <location>
        <begin position="91"/>
        <end position="114"/>
    </location>
</feature>
<dbReference type="GO" id="GO:0008237">
    <property type="term" value="F:metallopeptidase activity"/>
    <property type="evidence" value="ECO:0007669"/>
    <property type="project" value="UniProtKB-KW"/>
</dbReference>
<keyword evidence="3" id="KW-0378">Hydrolase</keyword>
<dbReference type="EMBL" id="CP049933">
    <property type="protein sequence ID" value="QIM19091.1"/>
    <property type="molecule type" value="Genomic_DNA"/>
</dbReference>
<organism evidence="3 4">
    <name type="scientific">Leucobacter coleopterorum</name>
    <dbReference type="NCBI Taxonomy" id="2714933"/>
    <lineage>
        <taxon>Bacteria</taxon>
        <taxon>Bacillati</taxon>
        <taxon>Actinomycetota</taxon>
        <taxon>Actinomycetes</taxon>
        <taxon>Micrococcales</taxon>
        <taxon>Microbacteriaceae</taxon>
        <taxon>Leucobacter</taxon>
    </lineage>
</organism>
<keyword evidence="1" id="KW-0812">Transmembrane</keyword>
<feature type="transmembrane region" description="Helical" evidence="1">
    <location>
        <begin position="135"/>
        <end position="160"/>
    </location>
</feature>
<evidence type="ECO:0000256" key="1">
    <source>
        <dbReference type="SAM" id="Phobius"/>
    </source>
</evidence>
<evidence type="ECO:0000313" key="3">
    <source>
        <dbReference type="EMBL" id="QIM19091.1"/>
    </source>
</evidence>
<proteinExistence type="predicted"/>
<feature type="transmembrane region" description="Helical" evidence="1">
    <location>
        <begin position="41"/>
        <end position="63"/>
    </location>
</feature>
<reference evidence="3 4" key="1">
    <citation type="submission" date="2020-03" db="EMBL/GenBank/DDBJ databases">
        <title>Leucobacter sp. nov., isolated from beetles.</title>
        <authorList>
            <person name="Hyun D.-W."/>
            <person name="Bae J.-W."/>
        </authorList>
    </citation>
    <scope>NUCLEOTIDE SEQUENCE [LARGE SCALE GENOMIC DNA]</scope>
    <source>
        <strain evidence="3 4">HDW9A</strain>
    </source>
</reference>
<sequence>MFSHKPRLSSKYLGTIQLWGRPLARYAKVVKISAARTRLRWEIGIVLALSFGASGVYAIVTIIERVTRETALSSQTATINRPLDERPLFDLIYQLLGFAFGLAPVALVVFLLWSNTRPHLRRLGIGRPIDAKPLWWLREAGGGVILAAAIGIPGIAFYLFAKGIGINTTVVPAALDTYWWTVPILILQALRAALGEELIVVAYLFERLKRLGVGTVATIVTSALLRGSYHLYQGFGGFIGNVAMGLVFGWAYHRWGRSLPLIVAHWILDIVSFVAYPLAVALWPALFGSPAK</sequence>
<keyword evidence="3" id="KW-0645">Protease</keyword>
<keyword evidence="1" id="KW-1133">Transmembrane helix</keyword>
<gene>
    <name evidence="3" type="ORF">G7066_11920</name>
</gene>
<keyword evidence="3" id="KW-0482">Metalloprotease</keyword>